<keyword evidence="3" id="KW-1185">Reference proteome</keyword>
<accession>A0ABP7TV73</accession>
<dbReference type="EMBL" id="BAABAL010000020">
    <property type="protein sequence ID" value="GAA4031664.1"/>
    <property type="molecule type" value="Genomic_DNA"/>
</dbReference>
<protein>
    <submittedName>
        <fullName evidence="2">Uncharacterized protein</fullName>
    </submittedName>
</protein>
<dbReference type="Proteomes" id="UP001501747">
    <property type="component" value="Unassembled WGS sequence"/>
</dbReference>
<evidence type="ECO:0000313" key="3">
    <source>
        <dbReference type="Proteomes" id="UP001501747"/>
    </source>
</evidence>
<feature type="region of interest" description="Disordered" evidence="1">
    <location>
        <begin position="1"/>
        <end position="64"/>
    </location>
</feature>
<feature type="compositionally biased region" description="Basic and acidic residues" evidence="1">
    <location>
        <begin position="21"/>
        <end position="43"/>
    </location>
</feature>
<evidence type="ECO:0000256" key="1">
    <source>
        <dbReference type="SAM" id="MobiDB-lite"/>
    </source>
</evidence>
<comment type="caution">
    <text evidence="2">The sequence shown here is derived from an EMBL/GenBank/DDBJ whole genome shotgun (WGS) entry which is preliminary data.</text>
</comment>
<name>A0ABP7TV73_9PSEU</name>
<proteinExistence type="predicted"/>
<feature type="compositionally biased region" description="Basic and acidic residues" evidence="1">
    <location>
        <begin position="52"/>
        <end position="64"/>
    </location>
</feature>
<evidence type="ECO:0000313" key="2">
    <source>
        <dbReference type="EMBL" id="GAA4031664.1"/>
    </source>
</evidence>
<organism evidence="2 3">
    <name type="scientific">Allokutzneria multivorans</name>
    <dbReference type="NCBI Taxonomy" id="1142134"/>
    <lineage>
        <taxon>Bacteria</taxon>
        <taxon>Bacillati</taxon>
        <taxon>Actinomycetota</taxon>
        <taxon>Actinomycetes</taxon>
        <taxon>Pseudonocardiales</taxon>
        <taxon>Pseudonocardiaceae</taxon>
        <taxon>Allokutzneria</taxon>
    </lineage>
</organism>
<gene>
    <name evidence="2" type="ORF">GCM10022247_65890</name>
</gene>
<dbReference type="RefSeq" id="WP_344883840.1">
    <property type="nucleotide sequence ID" value="NZ_BAABAL010000020.1"/>
</dbReference>
<reference evidence="3" key="1">
    <citation type="journal article" date="2019" name="Int. J. Syst. Evol. Microbiol.">
        <title>The Global Catalogue of Microorganisms (GCM) 10K type strain sequencing project: providing services to taxonomists for standard genome sequencing and annotation.</title>
        <authorList>
            <consortium name="The Broad Institute Genomics Platform"/>
            <consortium name="The Broad Institute Genome Sequencing Center for Infectious Disease"/>
            <person name="Wu L."/>
            <person name="Ma J."/>
        </authorList>
    </citation>
    <scope>NUCLEOTIDE SEQUENCE [LARGE SCALE GENOMIC DNA]</scope>
    <source>
        <strain evidence="3">JCM 17342</strain>
    </source>
</reference>
<sequence>MNEDDPATQLSLFDPAPPEPRAAEPEQHEQQEQHRIPEQRAPEARPCPNCRRAPDSAPEQHARDIDQQWLEITATGQIEVRRFCAACQPHYGLAFLACELCGLDLFLIGELAHEVAEDRLPTVLLTWLAAEGWSPHPVLTCPSHAR</sequence>